<accession>A0A158BRV6</accession>
<proteinExistence type="predicted"/>
<evidence type="ECO:0000313" key="2">
    <source>
        <dbReference type="Proteomes" id="UP000054851"/>
    </source>
</evidence>
<dbReference type="SUPFAM" id="SSF160519">
    <property type="entry name" value="BB2672-like"/>
    <property type="match status" value="1"/>
</dbReference>
<comment type="caution">
    <text evidence="1">The sequence shown here is derived from an EMBL/GenBank/DDBJ whole genome shotgun (WGS) entry which is preliminary data.</text>
</comment>
<dbReference type="Pfam" id="PF06684">
    <property type="entry name" value="AA_synth"/>
    <property type="match status" value="1"/>
</dbReference>
<name>A0A158BRV6_9BURK</name>
<organism evidence="1 2">
    <name type="scientific">Caballeronia hypogeia</name>
    <dbReference type="NCBI Taxonomy" id="1777140"/>
    <lineage>
        <taxon>Bacteria</taxon>
        <taxon>Pseudomonadati</taxon>
        <taxon>Pseudomonadota</taxon>
        <taxon>Betaproteobacteria</taxon>
        <taxon>Burkholderiales</taxon>
        <taxon>Burkholderiaceae</taxon>
        <taxon>Caballeronia</taxon>
    </lineage>
</organism>
<dbReference type="AlphaFoldDB" id="A0A158BRV6"/>
<evidence type="ECO:0008006" key="3">
    <source>
        <dbReference type="Google" id="ProtNLM"/>
    </source>
</evidence>
<dbReference type="EMBL" id="FCOA02000014">
    <property type="protein sequence ID" value="SAK72814.1"/>
    <property type="molecule type" value="Genomic_DNA"/>
</dbReference>
<gene>
    <name evidence="1" type="ORF">AWB79_04134</name>
</gene>
<keyword evidence="2" id="KW-1185">Reference proteome</keyword>
<sequence length="222" mass="24006">MACHSMEFHNQPRSYFSEKILPMSLIRKSILHVETVHVDGDKDASKPLKMIGAAAVIKNPWAGRGYVEDLSPEIREIAPQLSAYLTKLILDEAGSGEAVEAFGKSAIVGVDGELEHASALIHTLHFGNTYRSAVGAKSYLAFNNTRGPANSPLLIPMMDKNDEGRRSHYLTLQFAIPDAPAADELVIAIGGATGGRPHHRIGDRYKDLAELGNDVNNPAAVK</sequence>
<evidence type="ECO:0000313" key="1">
    <source>
        <dbReference type="EMBL" id="SAK72814.1"/>
    </source>
</evidence>
<dbReference type="Gene3D" id="3.30.1330.110">
    <property type="entry name" value="BB2672"/>
    <property type="match status" value="1"/>
</dbReference>
<dbReference type="STRING" id="1777140.AWB79_04134"/>
<dbReference type="Proteomes" id="UP000054851">
    <property type="component" value="Unassembled WGS sequence"/>
</dbReference>
<dbReference type="InterPro" id="IPR009569">
    <property type="entry name" value="AA_synth_put"/>
</dbReference>
<dbReference type="InterPro" id="IPR035936">
    <property type="entry name" value="BB2672"/>
</dbReference>
<reference evidence="1" key="1">
    <citation type="submission" date="2016-01" db="EMBL/GenBank/DDBJ databases">
        <authorList>
            <person name="Peeters C."/>
        </authorList>
    </citation>
    <scope>NUCLEOTIDE SEQUENCE</scope>
    <source>
        <strain evidence="1">LMG 29322</strain>
    </source>
</reference>
<protein>
    <recommendedName>
        <fullName evidence="3">Peptide synthetase</fullName>
    </recommendedName>
</protein>